<reference evidence="2 3" key="1">
    <citation type="journal article" date="2016" name="Nat. Commun.">
        <title>Thousands of microbial genomes shed light on interconnected biogeochemical processes in an aquifer system.</title>
        <authorList>
            <person name="Anantharaman K."/>
            <person name="Brown C.T."/>
            <person name="Hug L.A."/>
            <person name="Sharon I."/>
            <person name="Castelle C.J."/>
            <person name="Probst A.J."/>
            <person name="Thomas B.C."/>
            <person name="Singh A."/>
            <person name="Wilkins M.J."/>
            <person name="Karaoz U."/>
            <person name="Brodie E.L."/>
            <person name="Williams K.H."/>
            <person name="Hubbard S.S."/>
            <person name="Banfield J.F."/>
        </authorList>
    </citation>
    <scope>NUCLEOTIDE SEQUENCE [LARGE SCALE GENOMIC DNA]</scope>
</reference>
<proteinExistence type="predicted"/>
<keyword evidence="1" id="KW-0472">Membrane</keyword>
<evidence type="ECO:0000313" key="3">
    <source>
        <dbReference type="Proteomes" id="UP000176501"/>
    </source>
</evidence>
<comment type="caution">
    <text evidence="2">The sequence shown here is derived from an EMBL/GenBank/DDBJ whole genome shotgun (WGS) entry which is preliminary data.</text>
</comment>
<feature type="transmembrane region" description="Helical" evidence="1">
    <location>
        <begin position="58"/>
        <end position="83"/>
    </location>
</feature>
<name>A0A1F7W6T9_9BACT</name>
<sequence>MSLIEEFNHGIACNSIKDAKTVREKAVCLAAHPGRIAVFPLVHWFEKRYRGKYRFARLTFLFDLVLVGIAIGLGLIALAFAVYTPTSFADHILFQADVAPHEIVSGAPSTLVIRYKNDTGEELRDAKLLLNFPAHFLLQELEHDTVPRHGQTIDVGTIPPDAVGSVKIRGVMFGDVGGKQTFVSTLTFTHGEKNVPGTKTDEHVFIPSKTTLGLSLFLPKRVVASQSVEGSLTYRNSGDIDYPEIMIEPEWPDGFAFISSDVPLANGVFRLPAITAGTEGTLAFTGTLGDTPGTTTFRFHPSFAFGEDLYRQETLTHDVNVIPLPLQVSHSVDADTVRPGGAARITVTYTNISDESVTNVRIGVESQSPFARSATFAVSSSTDPKLASVAPGESGIVTVEFPLRSSVSQSATDTYEQIPFSSRAFAVFDMGDTKDATMRDGELTYVMTSPIALDSFARYASPSGDQIGRGALPPLAGETTKYWAFWNLRGTTNELTNVRIEGELGTNVTFTGRQTVSVNGGVIYDFTSNEIVWTATSVNPTFSPSSKIVGIAFELAITPSENQIGTIPTLLKNVRVIGTDAVTGAFVSASGATITTNLPDDAMAAGNATVE</sequence>
<evidence type="ECO:0000256" key="1">
    <source>
        <dbReference type="SAM" id="Phobius"/>
    </source>
</evidence>
<protein>
    <recommendedName>
        <fullName evidence="4">DUF11 domain-containing protein</fullName>
    </recommendedName>
</protein>
<organism evidence="2 3">
    <name type="scientific">Candidatus Uhrbacteria bacterium RIFOXYB2_FULL_57_15</name>
    <dbReference type="NCBI Taxonomy" id="1802422"/>
    <lineage>
        <taxon>Bacteria</taxon>
        <taxon>Candidatus Uhriibacteriota</taxon>
    </lineage>
</organism>
<dbReference type="EMBL" id="MGFE01000020">
    <property type="protein sequence ID" value="OGL98366.1"/>
    <property type="molecule type" value="Genomic_DNA"/>
</dbReference>
<keyword evidence="1" id="KW-1133">Transmembrane helix</keyword>
<accession>A0A1F7W6T9</accession>
<gene>
    <name evidence="2" type="ORF">A2304_01570</name>
</gene>
<evidence type="ECO:0000313" key="2">
    <source>
        <dbReference type="EMBL" id="OGL98366.1"/>
    </source>
</evidence>
<keyword evidence="1" id="KW-0812">Transmembrane</keyword>
<dbReference type="Proteomes" id="UP000176501">
    <property type="component" value="Unassembled WGS sequence"/>
</dbReference>
<dbReference type="AlphaFoldDB" id="A0A1F7W6T9"/>
<evidence type="ECO:0008006" key="4">
    <source>
        <dbReference type="Google" id="ProtNLM"/>
    </source>
</evidence>